<keyword evidence="4" id="KW-0378">Hydrolase</keyword>
<comment type="caution">
    <text evidence="8">The sequence shown here is derived from an EMBL/GenBank/DDBJ whole genome shotgun (WGS) entry which is preliminary data.</text>
</comment>
<evidence type="ECO:0000313" key="8">
    <source>
        <dbReference type="EMBL" id="KAL2622160.1"/>
    </source>
</evidence>
<feature type="domain" description="GH10" evidence="7">
    <location>
        <begin position="579"/>
        <end position="874"/>
    </location>
</feature>
<dbReference type="InterPro" id="IPR003305">
    <property type="entry name" value="CenC_carb-bd"/>
</dbReference>
<keyword evidence="9" id="KW-1185">Reference proteome</keyword>
<keyword evidence="3" id="KW-0677">Repeat</keyword>
<evidence type="ECO:0000256" key="3">
    <source>
        <dbReference type="ARBA" id="ARBA00022737"/>
    </source>
</evidence>
<organism evidence="8 9">
    <name type="scientific">Riccia fluitans</name>
    <dbReference type="NCBI Taxonomy" id="41844"/>
    <lineage>
        <taxon>Eukaryota</taxon>
        <taxon>Viridiplantae</taxon>
        <taxon>Streptophyta</taxon>
        <taxon>Embryophyta</taxon>
        <taxon>Marchantiophyta</taxon>
        <taxon>Marchantiopsida</taxon>
        <taxon>Marchantiidae</taxon>
        <taxon>Marchantiales</taxon>
        <taxon>Ricciaceae</taxon>
        <taxon>Riccia</taxon>
    </lineage>
</organism>
<evidence type="ECO:0000313" key="9">
    <source>
        <dbReference type="Proteomes" id="UP001605036"/>
    </source>
</evidence>
<keyword evidence="6" id="KW-0624">Polysaccharide degradation</keyword>
<dbReference type="AlphaFoldDB" id="A0ABD1Y6F2"/>
<reference evidence="8 9" key="1">
    <citation type="submission" date="2024-09" db="EMBL/GenBank/DDBJ databases">
        <title>Chromosome-scale assembly of Riccia fluitans.</title>
        <authorList>
            <person name="Paukszto L."/>
            <person name="Sawicki J."/>
            <person name="Karawczyk K."/>
            <person name="Piernik-Szablinska J."/>
            <person name="Szczecinska M."/>
            <person name="Mazdziarz M."/>
        </authorList>
    </citation>
    <scope>NUCLEOTIDE SEQUENCE [LARGE SCALE GENOMIC DNA]</scope>
    <source>
        <strain evidence="8">Rf_01</strain>
        <tissue evidence="8">Aerial parts of the thallus</tissue>
    </source>
</reference>
<keyword evidence="2" id="KW-0858">Xylan degradation</keyword>
<keyword evidence="5" id="KW-0119">Carbohydrate metabolism</keyword>
<dbReference type="Pfam" id="PF02018">
    <property type="entry name" value="CBM_4_9"/>
    <property type="match status" value="3"/>
</dbReference>
<dbReference type="PRINTS" id="PR00134">
    <property type="entry name" value="GLHYDRLASE10"/>
</dbReference>
<comment type="similarity">
    <text evidence="1">Belongs to the glycosyl hydrolase 10 (cellulase F) family.</text>
</comment>
<evidence type="ECO:0000256" key="2">
    <source>
        <dbReference type="ARBA" id="ARBA00022651"/>
    </source>
</evidence>
<dbReference type="GO" id="GO:0045493">
    <property type="term" value="P:xylan catabolic process"/>
    <property type="evidence" value="ECO:0007669"/>
    <property type="project" value="UniProtKB-KW"/>
</dbReference>
<dbReference type="SMART" id="SM00633">
    <property type="entry name" value="Glyco_10"/>
    <property type="match status" value="1"/>
</dbReference>
<evidence type="ECO:0000259" key="7">
    <source>
        <dbReference type="PROSITE" id="PS51760"/>
    </source>
</evidence>
<dbReference type="SUPFAM" id="SSF49785">
    <property type="entry name" value="Galactose-binding domain-like"/>
    <property type="match status" value="3"/>
</dbReference>
<dbReference type="PANTHER" id="PTHR31490:SF1">
    <property type="entry name" value="ENDO-1,4-BETA-XYLANASE 1"/>
    <property type="match status" value="1"/>
</dbReference>
<dbReference type="Pfam" id="PF00331">
    <property type="entry name" value="Glyco_hydro_10"/>
    <property type="match status" value="1"/>
</dbReference>
<evidence type="ECO:0000256" key="5">
    <source>
        <dbReference type="ARBA" id="ARBA00023277"/>
    </source>
</evidence>
<dbReference type="EMBL" id="JBHFFA010000006">
    <property type="protein sequence ID" value="KAL2622160.1"/>
    <property type="molecule type" value="Genomic_DNA"/>
</dbReference>
<gene>
    <name evidence="8" type="ORF">R1flu_002365</name>
</gene>
<protein>
    <recommendedName>
        <fullName evidence="7">GH10 domain-containing protein</fullName>
    </recommendedName>
</protein>
<dbReference type="GO" id="GO:0031176">
    <property type="term" value="F:endo-1,4-beta-xylanase activity"/>
    <property type="evidence" value="ECO:0007669"/>
    <property type="project" value="UniProtKB-ARBA"/>
</dbReference>
<dbReference type="Gene3D" id="2.60.120.260">
    <property type="entry name" value="Galactose-binding domain-like"/>
    <property type="match status" value="3"/>
</dbReference>
<accession>A0ABD1Y6F2</accession>
<dbReference type="SUPFAM" id="SSF51445">
    <property type="entry name" value="(Trans)glycosidases"/>
    <property type="match status" value="1"/>
</dbReference>
<sequence length="930" mass="103969">MSKFFHNLGRKGVELVKKKTGSRNGDGKERVGPVTDLARNDAAMYNIVMNPTFEEATSWWWGLGCEISVLDDGRSRYCTARGRTETWQGIAQEIGDRLEVDMEYQFEAWVSIYGPEEQAPVTATLKIETESSGTKYNWIESLEATRGEWKLLKGKVKVNDIGKSSVLYIEGPPSGVDVLVSTVAFMPVPSENIELIRDIDNMGISPPSTISQPTEGLLLNPTFDDGLRPWAAKGCKAYVTESLGDVLPAQGKYFAVATHRTETWHGIEQDITGRIEESTLYNVKGMVRLLGGVKEARVLATLYMIGADGKDQYLTLGSLNATASSWLELKGEFLVNKLPSRASIYLEGPPAGVDLLFDSVFCFTPIRNRVERPVVFQNPGFGLNIVQNSNYENGLKHWYPQGNCQLSVASGSPTLLGGCAQRSFVDCVAPGLSGAFLCCTRRSYDWEGPAQTLTERLQLHMSYQVTAWVATRSSRQPGAKHKVDVCLSVDGSWIQGGEVIAGDAWTEVVGSFRLEKEFQKVHVYLQGPGAGVDVMLAGLHIFAVDRLARVPMLRQRTDQIRKRDVVMKLQDSNGEPLAAGTKVSVRQSRSSFPIGSAINHYSLENKAYRKFFLETFNWAVFENELKWGWIEPNQGQFRYENADELLQFCESNNIPCRGHCIMWETEDTVQDWLKTLSPPQLKEAIHNRVKGLLSRYRGKFRHYDVNNEMLHGSYFKDRLGAEFLPSVFRMAHEYDPEAVLFVNDYHIEDGFDYRSSPEAYVHHILDLTQDGAPVGGIGIQGHIDVPVGPVIQNALDKLAVVGLPIWFTEIDVESVNEYTRADDLEVLLREVFAHPAVDGIVFWGFWEGTMSRNNAQLVDSDKRINEAGRRLLALKDEWRTSFNGEVGDGGELQFRGFLGDYTITVVDFGLSQNFELVKGDDAALFDLTFS</sequence>
<dbReference type="InterPro" id="IPR017853">
    <property type="entry name" value="GH"/>
</dbReference>
<evidence type="ECO:0000256" key="1">
    <source>
        <dbReference type="ARBA" id="ARBA00007495"/>
    </source>
</evidence>
<evidence type="ECO:0000256" key="4">
    <source>
        <dbReference type="ARBA" id="ARBA00022801"/>
    </source>
</evidence>
<proteinExistence type="inferred from homology"/>
<evidence type="ECO:0000256" key="6">
    <source>
        <dbReference type="ARBA" id="ARBA00023326"/>
    </source>
</evidence>
<dbReference type="Gene3D" id="3.20.20.80">
    <property type="entry name" value="Glycosidases"/>
    <property type="match status" value="1"/>
</dbReference>
<dbReference type="InterPro" id="IPR001000">
    <property type="entry name" value="GH10_dom"/>
</dbReference>
<dbReference type="FunFam" id="3.20.20.80:FF:000104">
    <property type="entry name" value="Endo-1,4-beta-xylanase A"/>
    <property type="match status" value="1"/>
</dbReference>
<dbReference type="Proteomes" id="UP001605036">
    <property type="component" value="Unassembled WGS sequence"/>
</dbReference>
<name>A0ABD1Y6F2_9MARC</name>
<dbReference type="PANTHER" id="PTHR31490">
    <property type="entry name" value="GLYCOSYL HYDROLASE"/>
    <property type="match status" value="1"/>
</dbReference>
<dbReference type="InterPro" id="IPR008979">
    <property type="entry name" value="Galactose-bd-like_sf"/>
</dbReference>
<dbReference type="PROSITE" id="PS51760">
    <property type="entry name" value="GH10_2"/>
    <property type="match status" value="1"/>
</dbReference>
<dbReference type="InterPro" id="IPR044846">
    <property type="entry name" value="GH10"/>
</dbReference>